<feature type="compositionally biased region" description="Polar residues" evidence="1">
    <location>
        <begin position="39"/>
        <end position="50"/>
    </location>
</feature>
<comment type="caution">
    <text evidence="2">The sequence shown here is derived from an EMBL/GenBank/DDBJ whole genome shotgun (WGS) entry which is preliminary data.</text>
</comment>
<gene>
    <name evidence="2" type="ORF">EW145_g4375</name>
</gene>
<keyword evidence="3" id="KW-1185">Reference proteome</keyword>
<feature type="compositionally biased region" description="Basic and acidic residues" evidence="1">
    <location>
        <begin position="76"/>
        <end position="90"/>
    </location>
</feature>
<feature type="non-terminal residue" evidence="2">
    <location>
        <position position="1"/>
    </location>
</feature>
<feature type="region of interest" description="Disordered" evidence="1">
    <location>
        <begin position="65"/>
        <end position="179"/>
    </location>
</feature>
<reference evidence="2 3" key="1">
    <citation type="submission" date="2019-02" db="EMBL/GenBank/DDBJ databases">
        <title>Genome sequencing of the rare red list fungi Phellinidium pouzarii.</title>
        <authorList>
            <person name="Buettner E."/>
            <person name="Kellner H."/>
        </authorList>
    </citation>
    <scope>NUCLEOTIDE SEQUENCE [LARGE SCALE GENOMIC DNA]</scope>
    <source>
        <strain evidence="2 3">DSM 108285</strain>
    </source>
</reference>
<evidence type="ECO:0000256" key="1">
    <source>
        <dbReference type="SAM" id="MobiDB-lite"/>
    </source>
</evidence>
<sequence length="179" mass="17611">RQRRHAIHERTVRSQRPRCAAKEHDNEFRNDGQQRPAVYSNTSQPRSVHQSLVVRAAEPGAAYEGKQNAVDMFTGQHEEAQGTLRADPEPVPKPSPEPGAGTGGTASGGNGTGGAGTGGAGTGTGGAGTGGAGTGGAGTGGAGTGGRKGNGAGFAVDVDSQASRTTGQSTGTGVGTYGV</sequence>
<evidence type="ECO:0000313" key="2">
    <source>
        <dbReference type="EMBL" id="THH06013.1"/>
    </source>
</evidence>
<dbReference type="Proteomes" id="UP000308199">
    <property type="component" value="Unassembled WGS sequence"/>
</dbReference>
<protein>
    <submittedName>
        <fullName evidence="2">Uncharacterized protein</fullName>
    </submittedName>
</protein>
<feature type="compositionally biased region" description="Basic and acidic residues" evidence="1">
    <location>
        <begin position="20"/>
        <end position="32"/>
    </location>
</feature>
<name>A0A4V3XCI2_9AGAM</name>
<feature type="compositionally biased region" description="Gly residues" evidence="1">
    <location>
        <begin position="100"/>
        <end position="152"/>
    </location>
</feature>
<feature type="region of interest" description="Disordered" evidence="1">
    <location>
        <begin position="1"/>
        <end position="53"/>
    </location>
</feature>
<accession>A0A4V3XCI2</accession>
<dbReference type="AlphaFoldDB" id="A0A4V3XCI2"/>
<proteinExistence type="predicted"/>
<feature type="compositionally biased region" description="Gly residues" evidence="1">
    <location>
        <begin position="170"/>
        <end position="179"/>
    </location>
</feature>
<evidence type="ECO:0000313" key="3">
    <source>
        <dbReference type="Proteomes" id="UP000308199"/>
    </source>
</evidence>
<organism evidence="2 3">
    <name type="scientific">Phellinidium pouzarii</name>
    <dbReference type="NCBI Taxonomy" id="167371"/>
    <lineage>
        <taxon>Eukaryota</taxon>
        <taxon>Fungi</taxon>
        <taxon>Dikarya</taxon>
        <taxon>Basidiomycota</taxon>
        <taxon>Agaricomycotina</taxon>
        <taxon>Agaricomycetes</taxon>
        <taxon>Hymenochaetales</taxon>
        <taxon>Hymenochaetaceae</taxon>
        <taxon>Phellinidium</taxon>
    </lineage>
</organism>
<dbReference type="EMBL" id="SGPK01000222">
    <property type="protein sequence ID" value="THH06013.1"/>
    <property type="molecule type" value="Genomic_DNA"/>
</dbReference>